<dbReference type="AlphaFoldDB" id="A0A6A6I4G5"/>
<protein>
    <submittedName>
        <fullName evidence="1">Uncharacterized protein</fullName>
    </submittedName>
</protein>
<gene>
    <name evidence="1" type="ORF">BU26DRAFT_522346</name>
</gene>
<sequence>MCTLVTSTTKYTGCPSSCNTTSTDLVKCQSALQSGTTCANPGTSTLAATTSRFQCPNHRDEGFSQR</sequence>
<keyword evidence="2" id="KW-1185">Reference proteome</keyword>
<organism evidence="1 2">
    <name type="scientific">Trematosphaeria pertusa</name>
    <dbReference type="NCBI Taxonomy" id="390896"/>
    <lineage>
        <taxon>Eukaryota</taxon>
        <taxon>Fungi</taxon>
        <taxon>Dikarya</taxon>
        <taxon>Ascomycota</taxon>
        <taxon>Pezizomycotina</taxon>
        <taxon>Dothideomycetes</taxon>
        <taxon>Pleosporomycetidae</taxon>
        <taxon>Pleosporales</taxon>
        <taxon>Massarineae</taxon>
        <taxon>Trematosphaeriaceae</taxon>
        <taxon>Trematosphaeria</taxon>
    </lineage>
</organism>
<dbReference type="Proteomes" id="UP000800094">
    <property type="component" value="Unassembled WGS sequence"/>
</dbReference>
<evidence type="ECO:0000313" key="2">
    <source>
        <dbReference type="Proteomes" id="UP000800094"/>
    </source>
</evidence>
<accession>A0A6A6I4G5</accession>
<dbReference type="EMBL" id="ML987201">
    <property type="protein sequence ID" value="KAF2245251.1"/>
    <property type="molecule type" value="Genomic_DNA"/>
</dbReference>
<dbReference type="GeneID" id="54583101"/>
<evidence type="ECO:0000313" key="1">
    <source>
        <dbReference type="EMBL" id="KAF2245251.1"/>
    </source>
</evidence>
<proteinExistence type="predicted"/>
<name>A0A6A6I4G5_9PLEO</name>
<reference evidence="1" key="1">
    <citation type="journal article" date="2020" name="Stud. Mycol.">
        <title>101 Dothideomycetes genomes: a test case for predicting lifestyles and emergence of pathogens.</title>
        <authorList>
            <person name="Haridas S."/>
            <person name="Albert R."/>
            <person name="Binder M."/>
            <person name="Bloem J."/>
            <person name="Labutti K."/>
            <person name="Salamov A."/>
            <person name="Andreopoulos B."/>
            <person name="Baker S."/>
            <person name="Barry K."/>
            <person name="Bills G."/>
            <person name="Bluhm B."/>
            <person name="Cannon C."/>
            <person name="Castanera R."/>
            <person name="Culley D."/>
            <person name="Daum C."/>
            <person name="Ezra D."/>
            <person name="Gonzalez J."/>
            <person name="Henrissat B."/>
            <person name="Kuo A."/>
            <person name="Liang C."/>
            <person name="Lipzen A."/>
            <person name="Lutzoni F."/>
            <person name="Magnuson J."/>
            <person name="Mondo S."/>
            <person name="Nolan M."/>
            <person name="Ohm R."/>
            <person name="Pangilinan J."/>
            <person name="Park H.-J."/>
            <person name="Ramirez L."/>
            <person name="Alfaro M."/>
            <person name="Sun H."/>
            <person name="Tritt A."/>
            <person name="Yoshinaga Y."/>
            <person name="Zwiers L.-H."/>
            <person name="Turgeon B."/>
            <person name="Goodwin S."/>
            <person name="Spatafora J."/>
            <person name="Crous P."/>
            <person name="Grigoriev I."/>
        </authorList>
    </citation>
    <scope>NUCLEOTIDE SEQUENCE</scope>
    <source>
        <strain evidence="1">CBS 122368</strain>
    </source>
</reference>
<dbReference type="RefSeq" id="XP_033680255.1">
    <property type="nucleotide sequence ID" value="XM_033829771.1"/>
</dbReference>